<protein>
    <submittedName>
        <fullName evidence="1">Uncharacterized protein</fullName>
    </submittedName>
</protein>
<sequence>MITYNDKADTELILTLLKKFQSPLEYQQNAKRFTDRQWVQVADLLTEWQLGNLVLTPAQNDFLSLLSELLARLQQGHKTIGYRVTDS</sequence>
<organism evidence="1 2">
    <name type="scientific">Ligilactobacillus agilis</name>
    <dbReference type="NCBI Taxonomy" id="1601"/>
    <lineage>
        <taxon>Bacteria</taxon>
        <taxon>Bacillati</taxon>
        <taxon>Bacillota</taxon>
        <taxon>Bacilli</taxon>
        <taxon>Lactobacillales</taxon>
        <taxon>Lactobacillaceae</taxon>
        <taxon>Ligilactobacillus</taxon>
    </lineage>
</organism>
<reference evidence="2" key="1">
    <citation type="submission" date="2017-12" db="EMBL/GenBank/DDBJ databases">
        <authorList>
            <person name="Christensen H."/>
        </authorList>
    </citation>
    <scope>NUCLEOTIDE SEQUENCE [LARGE SCALE GENOMIC DNA]</scope>
    <source>
        <strain evidence="2">268A</strain>
    </source>
</reference>
<comment type="caution">
    <text evidence="1">The sequence shown here is derived from an EMBL/GenBank/DDBJ whole genome shotgun (WGS) entry which is preliminary data.</text>
</comment>
<evidence type="ECO:0000313" key="1">
    <source>
        <dbReference type="EMBL" id="PLA77079.1"/>
    </source>
</evidence>
<gene>
    <name evidence="1" type="ORF">CYR79_02805</name>
</gene>
<proteinExistence type="predicted"/>
<accession>A0A2I2ACI5</accession>
<evidence type="ECO:0000313" key="2">
    <source>
        <dbReference type="Proteomes" id="UP000234579"/>
    </source>
</evidence>
<dbReference type="AlphaFoldDB" id="A0A2I2ACI5"/>
<dbReference type="Proteomes" id="UP000234579">
    <property type="component" value="Unassembled WGS sequence"/>
</dbReference>
<dbReference type="RefSeq" id="WP_101811431.1">
    <property type="nucleotide sequence ID" value="NZ_PKGI01000014.1"/>
</dbReference>
<dbReference type="EMBL" id="PKGI01000014">
    <property type="protein sequence ID" value="PLA77079.1"/>
    <property type="molecule type" value="Genomic_DNA"/>
</dbReference>
<name>A0A2I2ACI5_9LACO</name>